<name>A0A6J4SLD7_9ACTN</name>
<organism evidence="2">
    <name type="scientific">uncultured Solirubrobacterales bacterium</name>
    <dbReference type="NCBI Taxonomy" id="768556"/>
    <lineage>
        <taxon>Bacteria</taxon>
        <taxon>Bacillati</taxon>
        <taxon>Actinomycetota</taxon>
        <taxon>Thermoleophilia</taxon>
        <taxon>Solirubrobacterales</taxon>
        <taxon>environmental samples</taxon>
    </lineage>
</organism>
<feature type="region of interest" description="Disordered" evidence="1">
    <location>
        <begin position="1"/>
        <end position="38"/>
    </location>
</feature>
<feature type="non-terminal residue" evidence="2">
    <location>
        <position position="1"/>
    </location>
</feature>
<evidence type="ECO:0000256" key="1">
    <source>
        <dbReference type="SAM" id="MobiDB-lite"/>
    </source>
</evidence>
<dbReference type="EMBL" id="CADCVU010000118">
    <property type="protein sequence ID" value="CAA9502681.1"/>
    <property type="molecule type" value="Genomic_DNA"/>
</dbReference>
<gene>
    <name evidence="2" type="ORF">AVDCRST_MAG45-1412</name>
</gene>
<evidence type="ECO:0000313" key="2">
    <source>
        <dbReference type="EMBL" id="CAA9502681.1"/>
    </source>
</evidence>
<sequence>ARPPARARSLPRASGRHLAVRRPRRARGSVGRAHRRAL</sequence>
<dbReference type="AlphaFoldDB" id="A0A6J4SLD7"/>
<feature type="compositionally biased region" description="Low complexity" evidence="1">
    <location>
        <begin position="1"/>
        <end position="13"/>
    </location>
</feature>
<accession>A0A6J4SLD7</accession>
<feature type="compositionally biased region" description="Basic residues" evidence="1">
    <location>
        <begin position="14"/>
        <end position="38"/>
    </location>
</feature>
<proteinExistence type="predicted"/>
<protein>
    <submittedName>
        <fullName evidence="2">Uncharacterized protein</fullName>
    </submittedName>
</protein>
<reference evidence="2" key="1">
    <citation type="submission" date="2020-02" db="EMBL/GenBank/DDBJ databases">
        <authorList>
            <person name="Meier V. D."/>
        </authorList>
    </citation>
    <scope>NUCLEOTIDE SEQUENCE</scope>
    <source>
        <strain evidence="2">AVDCRST_MAG45</strain>
    </source>
</reference>
<feature type="non-terminal residue" evidence="2">
    <location>
        <position position="38"/>
    </location>
</feature>